<dbReference type="Proteomes" id="UP000011083">
    <property type="component" value="Unassembled WGS sequence"/>
</dbReference>
<dbReference type="PROSITE" id="PS50172">
    <property type="entry name" value="BRCT"/>
    <property type="match status" value="1"/>
</dbReference>
<keyword evidence="3" id="KW-1185">Reference proteome</keyword>
<dbReference type="InterPro" id="IPR001357">
    <property type="entry name" value="BRCT_dom"/>
</dbReference>
<dbReference type="Gene3D" id="3.40.50.10190">
    <property type="entry name" value="BRCT domain"/>
    <property type="match status" value="1"/>
</dbReference>
<reference evidence="2 3" key="1">
    <citation type="journal article" date="2013" name="Genome Biol.">
        <title>Genome of Acanthamoeba castellanii highlights extensive lateral gene transfer and early evolution of tyrosine kinase signaling.</title>
        <authorList>
            <person name="Clarke M."/>
            <person name="Lohan A.J."/>
            <person name="Liu B."/>
            <person name="Lagkouvardos I."/>
            <person name="Roy S."/>
            <person name="Zafar N."/>
            <person name="Bertelli C."/>
            <person name="Schilde C."/>
            <person name="Kianianmomeni A."/>
            <person name="Burglin T.R."/>
            <person name="Frech C."/>
            <person name="Turcotte B."/>
            <person name="Kopec K.O."/>
            <person name="Synnott J.M."/>
            <person name="Choo C."/>
            <person name="Paponov I."/>
            <person name="Finkler A."/>
            <person name="Soon Heng Tan C."/>
            <person name="Hutchins A.P."/>
            <person name="Weinmeier T."/>
            <person name="Rattei T."/>
            <person name="Chu J.S."/>
            <person name="Gimenez G."/>
            <person name="Irimia M."/>
            <person name="Rigden D.J."/>
            <person name="Fitzpatrick D.A."/>
            <person name="Lorenzo-Morales J."/>
            <person name="Bateman A."/>
            <person name="Chiu C.H."/>
            <person name="Tang P."/>
            <person name="Hegemann P."/>
            <person name="Fromm H."/>
            <person name="Raoult D."/>
            <person name="Greub G."/>
            <person name="Miranda-Saavedra D."/>
            <person name="Chen N."/>
            <person name="Nash P."/>
            <person name="Ginger M.L."/>
            <person name="Horn M."/>
            <person name="Schaap P."/>
            <person name="Caler L."/>
            <person name="Loftus B."/>
        </authorList>
    </citation>
    <scope>NUCLEOTIDE SEQUENCE [LARGE SCALE GENOMIC DNA]</scope>
    <source>
        <strain evidence="2 3">Neff</strain>
    </source>
</reference>
<feature type="domain" description="BRCT" evidence="1">
    <location>
        <begin position="39"/>
        <end position="112"/>
    </location>
</feature>
<evidence type="ECO:0000313" key="2">
    <source>
        <dbReference type="EMBL" id="ELR21052.1"/>
    </source>
</evidence>
<gene>
    <name evidence="2" type="ORF">ACA1_282060</name>
</gene>
<evidence type="ECO:0000313" key="3">
    <source>
        <dbReference type="Proteomes" id="UP000011083"/>
    </source>
</evidence>
<evidence type="ECO:0000259" key="1">
    <source>
        <dbReference type="PROSITE" id="PS50172"/>
    </source>
</evidence>
<sequence length="112" mass="12156">MEEDERGVAVDRMLVEEDADGSAAGGSNGSAPAKFLAGLRFYLHLVGAEQHDALRATIKRTTTHVLTSTLLAAAEDEALRVAREINPRLLIVTADWLRKCIQRNRLLSTSAA</sequence>
<dbReference type="KEGG" id="acan:ACA1_282060"/>
<accession>L8H757</accession>
<dbReference type="VEuPathDB" id="AmoebaDB:ACA1_282060"/>
<proteinExistence type="predicted"/>
<name>L8H757_ACACF</name>
<organism evidence="2 3">
    <name type="scientific">Acanthamoeba castellanii (strain ATCC 30010 / Neff)</name>
    <dbReference type="NCBI Taxonomy" id="1257118"/>
    <lineage>
        <taxon>Eukaryota</taxon>
        <taxon>Amoebozoa</taxon>
        <taxon>Discosea</taxon>
        <taxon>Longamoebia</taxon>
        <taxon>Centramoebida</taxon>
        <taxon>Acanthamoebidae</taxon>
        <taxon>Acanthamoeba</taxon>
    </lineage>
</organism>
<dbReference type="SUPFAM" id="SSF52113">
    <property type="entry name" value="BRCT domain"/>
    <property type="match status" value="1"/>
</dbReference>
<protein>
    <recommendedName>
        <fullName evidence="1">BRCT domain-containing protein</fullName>
    </recommendedName>
</protein>
<dbReference type="InterPro" id="IPR036420">
    <property type="entry name" value="BRCT_dom_sf"/>
</dbReference>
<dbReference type="RefSeq" id="XP_004344795.1">
    <property type="nucleotide sequence ID" value="XM_004344745.1"/>
</dbReference>
<dbReference type="EMBL" id="KB007908">
    <property type="protein sequence ID" value="ELR21052.1"/>
    <property type="molecule type" value="Genomic_DNA"/>
</dbReference>
<dbReference type="GeneID" id="14921927"/>
<dbReference type="AlphaFoldDB" id="L8H757"/>